<reference evidence="1 2" key="1">
    <citation type="journal article" date="2022" name="bioRxiv">
        <title>Genomics of Preaxostyla Flagellates Illuminates Evolutionary Transitions and the Path Towards Mitochondrial Loss.</title>
        <authorList>
            <person name="Novak L.V.F."/>
            <person name="Treitli S.C."/>
            <person name="Pyrih J."/>
            <person name="Halakuc P."/>
            <person name="Pipaliya S.V."/>
            <person name="Vacek V."/>
            <person name="Brzon O."/>
            <person name="Soukal P."/>
            <person name="Eme L."/>
            <person name="Dacks J.B."/>
            <person name="Karnkowska A."/>
            <person name="Elias M."/>
            <person name="Hampl V."/>
        </authorList>
    </citation>
    <scope>NUCLEOTIDE SEQUENCE [LARGE SCALE GENOMIC DNA]</scope>
    <source>
        <strain evidence="1">NAU3</strain>
        <tissue evidence="1">Gut</tissue>
    </source>
</reference>
<proteinExistence type="predicted"/>
<evidence type="ECO:0000313" key="1">
    <source>
        <dbReference type="EMBL" id="KAK2964359.1"/>
    </source>
</evidence>
<gene>
    <name evidence="1" type="ORF">BLNAU_890</name>
</gene>
<dbReference type="Proteomes" id="UP001281761">
    <property type="component" value="Unassembled WGS sequence"/>
</dbReference>
<comment type="caution">
    <text evidence="1">The sequence shown here is derived from an EMBL/GenBank/DDBJ whole genome shotgun (WGS) entry which is preliminary data.</text>
</comment>
<protein>
    <submittedName>
        <fullName evidence="1">Uncharacterized protein</fullName>
    </submittedName>
</protein>
<accession>A0ABQ9YKT2</accession>
<dbReference type="EMBL" id="JARBJD010000003">
    <property type="protein sequence ID" value="KAK2964359.1"/>
    <property type="molecule type" value="Genomic_DNA"/>
</dbReference>
<sequence length="107" mass="11879">MKILAPSSEIVETRSFIAPTASDSQTDRWTRRCCSIRPWSMTLLTNPMSMFPPDKRRQTFLYCDGILPDMTAATGTAPAPSQMMCCFSIKNRMAAEMVSSLTVTTST</sequence>
<evidence type="ECO:0000313" key="2">
    <source>
        <dbReference type="Proteomes" id="UP001281761"/>
    </source>
</evidence>
<keyword evidence="2" id="KW-1185">Reference proteome</keyword>
<name>A0ABQ9YKT2_9EUKA</name>
<organism evidence="1 2">
    <name type="scientific">Blattamonas nauphoetae</name>
    <dbReference type="NCBI Taxonomy" id="2049346"/>
    <lineage>
        <taxon>Eukaryota</taxon>
        <taxon>Metamonada</taxon>
        <taxon>Preaxostyla</taxon>
        <taxon>Oxymonadida</taxon>
        <taxon>Blattamonas</taxon>
    </lineage>
</organism>